<dbReference type="AlphaFoldDB" id="A0A7R9BSN9"/>
<name>A0A7R9BSN9_9CRUS</name>
<evidence type="ECO:0000256" key="7">
    <source>
        <dbReference type="ARBA" id="ARBA00023212"/>
    </source>
</evidence>
<dbReference type="Pfam" id="PF00225">
    <property type="entry name" value="Kinesin"/>
    <property type="match status" value="1"/>
</dbReference>
<sequence length="803" mass="90910">MVKKVPAPLISAGRATVAPPPRVLPVLQDDSLTDLDDLESSTNKTNKQSRLTVALRIRPLSKQEKDKGLTKIAQAVDSQMVVLQEPEPDRNDPLRQKRQQEKQFMFDMAFDEFIDQDEIYNKTTKDILDFVLGGYHATIFAYGPTGAGKTHTMVGYNSNPGIMVRALNDLFQRMHEAAEEDQFDVTMSYLEVYNENIRDLLRPGTGHLDLREDARSNEIKVAGLLEVMNMLQKGNKNRTVEATAANATSSRSHALLQVNVHRRSKMKDVKGKVKAGRLFMIDLAGSERASQTKNRGQRLNEGAHINRSLLALANCINALAKGDAKYVNFRDSKLTRLLKDALSGNCKTVMIAHIAPSAVQREESFNTLVYADRAKNISNKLKKNVVDVKYHVTQYQEIINDLKGEIQRLKTKIDDEGDELVGVKGSKSNPIGGPQKKLSPEEEARRKAEQEALARLKALQDDLVQTFKKQMDLKHELLDVENSMLALAMEYERQELVVKEYEADQALRGRKPKKLLAKLDKLRENCGQNSPAPDDLMDEPEPDEDDDPEDVAQAMDELTFIIREQTRYDDMKADIEKQLDECRHKAKVLEEELPQQINTQEQREVYMLLLRVHELEIERTELQRDALLREHQLRRRDLLLVRHEMQRNLCDQIITRQRQLISDNGGAVPEDLEKLYEVYVQELQLPNREQERRLSGELNLFRYEGSGPATRMTSSKSRVSSDGKLPSLQNQQNTLFIKRQALMTANRRPNSDMSIKSFLSADGLGRGSGVSSVPSLPPINGSAVAAGRRLIDDQQSGPNYDAM</sequence>
<dbReference type="PROSITE" id="PS00411">
    <property type="entry name" value="KINESIN_MOTOR_1"/>
    <property type="match status" value="1"/>
</dbReference>
<dbReference type="GO" id="GO:0003777">
    <property type="term" value="F:microtubule motor activity"/>
    <property type="evidence" value="ECO:0007669"/>
    <property type="project" value="InterPro"/>
</dbReference>
<dbReference type="EMBL" id="OA883683">
    <property type="protein sequence ID" value="CAD7279458.1"/>
    <property type="molecule type" value="Genomic_DNA"/>
</dbReference>
<feature type="region of interest" description="Disordered" evidence="11">
    <location>
        <begin position="420"/>
        <end position="446"/>
    </location>
</feature>
<keyword evidence="14" id="KW-1185">Reference proteome</keyword>
<dbReference type="InterPro" id="IPR036961">
    <property type="entry name" value="Kinesin_motor_dom_sf"/>
</dbReference>
<evidence type="ECO:0000256" key="10">
    <source>
        <dbReference type="SAM" id="Coils"/>
    </source>
</evidence>
<dbReference type="GO" id="GO:0005874">
    <property type="term" value="C:microtubule"/>
    <property type="evidence" value="ECO:0007669"/>
    <property type="project" value="UniProtKB-KW"/>
</dbReference>
<feature type="region of interest" description="Disordered" evidence="11">
    <location>
        <begin position="705"/>
        <end position="727"/>
    </location>
</feature>
<feature type="region of interest" description="Disordered" evidence="11">
    <location>
        <begin position="523"/>
        <end position="549"/>
    </location>
</feature>
<comment type="similarity">
    <text evidence="8 9">Belongs to the TRAFAC class myosin-kinesin ATPase superfamily. Kinesin family.</text>
</comment>
<feature type="coiled-coil region" evidence="10">
    <location>
        <begin position="392"/>
        <end position="419"/>
    </location>
</feature>
<evidence type="ECO:0000313" key="14">
    <source>
        <dbReference type="Proteomes" id="UP000678499"/>
    </source>
</evidence>
<dbReference type="GO" id="GO:0007018">
    <property type="term" value="P:microtubule-based movement"/>
    <property type="evidence" value="ECO:0007669"/>
    <property type="project" value="InterPro"/>
</dbReference>
<proteinExistence type="inferred from homology"/>
<evidence type="ECO:0000256" key="11">
    <source>
        <dbReference type="SAM" id="MobiDB-lite"/>
    </source>
</evidence>
<evidence type="ECO:0000256" key="5">
    <source>
        <dbReference type="ARBA" id="ARBA00023054"/>
    </source>
</evidence>
<feature type="region of interest" description="Disordered" evidence="11">
    <location>
        <begin position="784"/>
        <end position="803"/>
    </location>
</feature>
<dbReference type="GO" id="GO:0008017">
    <property type="term" value="F:microtubule binding"/>
    <property type="evidence" value="ECO:0007669"/>
    <property type="project" value="InterPro"/>
</dbReference>
<dbReference type="InterPro" id="IPR027640">
    <property type="entry name" value="Kinesin-like_fam"/>
</dbReference>
<dbReference type="PRINTS" id="PR00380">
    <property type="entry name" value="KINESINHEAVY"/>
</dbReference>
<feature type="domain" description="Kinesin motor" evidence="12">
    <location>
        <begin position="50"/>
        <end position="377"/>
    </location>
</feature>
<dbReference type="InterPro" id="IPR019821">
    <property type="entry name" value="Kinesin_motor_CS"/>
</dbReference>
<keyword evidence="5 10" id="KW-0175">Coiled coil</keyword>
<reference evidence="13" key="1">
    <citation type="submission" date="2020-11" db="EMBL/GenBank/DDBJ databases">
        <authorList>
            <person name="Tran Van P."/>
        </authorList>
    </citation>
    <scope>NUCLEOTIDE SEQUENCE</scope>
</reference>
<dbReference type="InterPro" id="IPR027417">
    <property type="entry name" value="P-loop_NTPase"/>
</dbReference>
<dbReference type="EMBL" id="CAJPEX010001646">
    <property type="protein sequence ID" value="CAG0919610.1"/>
    <property type="molecule type" value="Genomic_DNA"/>
</dbReference>
<evidence type="ECO:0000259" key="12">
    <source>
        <dbReference type="PROSITE" id="PS50067"/>
    </source>
</evidence>
<evidence type="ECO:0000256" key="4">
    <source>
        <dbReference type="ARBA" id="ARBA00022840"/>
    </source>
</evidence>
<evidence type="ECO:0000256" key="2">
    <source>
        <dbReference type="ARBA" id="ARBA00022701"/>
    </source>
</evidence>
<dbReference type="Gene3D" id="3.40.850.10">
    <property type="entry name" value="Kinesin motor domain"/>
    <property type="match status" value="1"/>
</dbReference>
<dbReference type="PANTHER" id="PTHR47968">
    <property type="entry name" value="CENTROMERE PROTEIN E"/>
    <property type="match status" value="1"/>
</dbReference>
<evidence type="ECO:0000256" key="1">
    <source>
        <dbReference type="ARBA" id="ARBA00004245"/>
    </source>
</evidence>
<comment type="subcellular location">
    <subcellularLocation>
        <location evidence="1">Cytoplasm</location>
        <location evidence="1">Cytoskeleton</location>
    </subcellularLocation>
</comment>
<dbReference type="OrthoDB" id="3176171at2759"/>
<feature type="compositionally biased region" description="Polar residues" evidence="11">
    <location>
        <begin position="793"/>
        <end position="803"/>
    </location>
</feature>
<keyword evidence="6 8" id="KW-0505">Motor protein</keyword>
<evidence type="ECO:0000256" key="6">
    <source>
        <dbReference type="ARBA" id="ARBA00023175"/>
    </source>
</evidence>
<keyword evidence="3 8" id="KW-0547">Nucleotide-binding</keyword>
<feature type="compositionally biased region" description="Acidic residues" evidence="11">
    <location>
        <begin position="535"/>
        <end position="549"/>
    </location>
</feature>
<dbReference type="GO" id="GO:0005524">
    <property type="term" value="F:ATP binding"/>
    <property type="evidence" value="ECO:0007669"/>
    <property type="project" value="UniProtKB-UniRule"/>
</dbReference>
<dbReference type="SMART" id="SM00129">
    <property type="entry name" value="KISc"/>
    <property type="match status" value="1"/>
</dbReference>
<keyword evidence="4 8" id="KW-0067">ATP-binding</keyword>
<evidence type="ECO:0000256" key="3">
    <source>
        <dbReference type="ARBA" id="ARBA00022741"/>
    </source>
</evidence>
<dbReference type="PANTHER" id="PTHR47968:SF13">
    <property type="entry name" value="KINESIN-LIKE PROTEIN KIF19 ISOFORM X1"/>
    <property type="match status" value="1"/>
</dbReference>
<evidence type="ECO:0000313" key="13">
    <source>
        <dbReference type="EMBL" id="CAD7279458.1"/>
    </source>
</evidence>
<feature type="compositionally biased region" description="Polar residues" evidence="11">
    <location>
        <begin position="711"/>
        <end position="720"/>
    </location>
</feature>
<keyword evidence="7" id="KW-0963">Cytoplasm</keyword>
<gene>
    <name evidence="13" type="ORF">NMOB1V02_LOCUS7131</name>
</gene>
<evidence type="ECO:0000256" key="9">
    <source>
        <dbReference type="RuleBase" id="RU000394"/>
    </source>
</evidence>
<protein>
    <recommendedName>
        <fullName evidence="9">Kinesin-like protein</fullName>
    </recommendedName>
</protein>
<dbReference type="Proteomes" id="UP000678499">
    <property type="component" value="Unassembled WGS sequence"/>
</dbReference>
<accession>A0A7R9BSN9</accession>
<keyword evidence="2 9" id="KW-0493">Microtubule</keyword>
<dbReference type="SUPFAM" id="SSF52540">
    <property type="entry name" value="P-loop containing nucleoside triphosphate hydrolases"/>
    <property type="match status" value="1"/>
</dbReference>
<evidence type="ECO:0000256" key="8">
    <source>
        <dbReference type="PROSITE-ProRule" id="PRU00283"/>
    </source>
</evidence>
<feature type="binding site" evidence="8">
    <location>
        <begin position="143"/>
        <end position="150"/>
    </location>
    <ligand>
        <name>ATP</name>
        <dbReference type="ChEBI" id="CHEBI:30616"/>
    </ligand>
</feature>
<dbReference type="FunFam" id="3.40.850.10:FF:000056">
    <property type="entry name" value="Kinesin-like protein"/>
    <property type="match status" value="1"/>
</dbReference>
<dbReference type="PROSITE" id="PS50067">
    <property type="entry name" value="KINESIN_MOTOR_2"/>
    <property type="match status" value="1"/>
</dbReference>
<feature type="coiled-coil region" evidence="10">
    <location>
        <begin position="572"/>
        <end position="630"/>
    </location>
</feature>
<keyword evidence="7" id="KW-0206">Cytoskeleton</keyword>
<dbReference type="InterPro" id="IPR001752">
    <property type="entry name" value="Kinesin_motor_dom"/>
</dbReference>
<organism evidence="13">
    <name type="scientific">Notodromas monacha</name>
    <dbReference type="NCBI Taxonomy" id="399045"/>
    <lineage>
        <taxon>Eukaryota</taxon>
        <taxon>Metazoa</taxon>
        <taxon>Ecdysozoa</taxon>
        <taxon>Arthropoda</taxon>
        <taxon>Crustacea</taxon>
        <taxon>Oligostraca</taxon>
        <taxon>Ostracoda</taxon>
        <taxon>Podocopa</taxon>
        <taxon>Podocopida</taxon>
        <taxon>Cypridocopina</taxon>
        <taxon>Cypridoidea</taxon>
        <taxon>Cyprididae</taxon>
        <taxon>Notodromas</taxon>
    </lineage>
</organism>